<feature type="domain" description="Polymerase beta nucleotidyltransferase" evidence="1">
    <location>
        <begin position="48"/>
        <end position="114"/>
    </location>
</feature>
<organism evidence="2 3">
    <name type="scientific">Halomicronema hongdechloris C2206</name>
    <dbReference type="NCBI Taxonomy" id="1641165"/>
    <lineage>
        <taxon>Bacteria</taxon>
        <taxon>Bacillati</taxon>
        <taxon>Cyanobacteriota</taxon>
        <taxon>Cyanophyceae</taxon>
        <taxon>Nodosilineales</taxon>
        <taxon>Nodosilineaceae</taxon>
        <taxon>Halomicronema</taxon>
    </lineage>
</organism>
<protein>
    <recommendedName>
        <fullName evidence="1">Polymerase beta nucleotidyltransferase domain-containing protein</fullName>
    </recommendedName>
</protein>
<evidence type="ECO:0000259" key="1">
    <source>
        <dbReference type="Pfam" id="PF18765"/>
    </source>
</evidence>
<evidence type="ECO:0000313" key="3">
    <source>
        <dbReference type="Proteomes" id="UP000191901"/>
    </source>
</evidence>
<dbReference type="AlphaFoldDB" id="A0A1Z3HLB2"/>
<sequence length="122" mass="13604">MTGQSFDTSLLDRLLVETCDRNEAARQQVLADAIAWLDAHAAGFGLTRAYLFGSLIRPYRFSPHSDVDIAVDAIGVDDFFTLMAGLSEALGREVDLVELPKCHFADRIRQQGQLWTHPDMHS</sequence>
<evidence type="ECO:0000313" key="2">
    <source>
        <dbReference type="EMBL" id="ASC71093.1"/>
    </source>
</evidence>
<name>A0A1Z3HLB2_9CYAN</name>
<dbReference type="SUPFAM" id="SSF81301">
    <property type="entry name" value="Nucleotidyltransferase"/>
    <property type="match status" value="1"/>
</dbReference>
<dbReference type="PANTHER" id="PTHR43852:SF2">
    <property type="entry name" value="PROTEIN ADENYLYLTRANSFERASE MNTA"/>
    <property type="match status" value="1"/>
</dbReference>
<dbReference type="InterPro" id="IPR043519">
    <property type="entry name" value="NT_sf"/>
</dbReference>
<dbReference type="InterPro" id="IPR041633">
    <property type="entry name" value="Polbeta"/>
</dbReference>
<dbReference type="Pfam" id="PF18765">
    <property type="entry name" value="Polbeta"/>
    <property type="match status" value="1"/>
</dbReference>
<dbReference type="STRING" id="1641165.XM38_12335"/>
<dbReference type="PANTHER" id="PTHR43852">
    <property type="entry name" value="NUCLEOTIDYLTRANSFERASE"/>
    <property type="match status" value="1"/>
</dbReference>
<dbReference type="OrthoDB" id="531703at2"/>
<dbReference type="RefSeq" id="WP_088429681.1">
    <property type="nucleotide sequence ID" value="NZ_CP021983.2"/>
</dbReference>
<dbReference type="Proteomes" id="UP000191901">
    <property type="component" value="Chromosome"/>
</dbReference>
<gene>
    <name evidence="2" type="ORF">XM38_020430</name>
</gene>
<proteinExistence type="predicted"/>
<reference evidence="2 3" key="1">
    <citation type="journal article" date="2016" name="Biochim. Biophys. Acta">
        <title>Characterization of red-shifted phycobilisomes isolated from the chlorophyll f-containing cyanobacterium Halomicronema hongdechloris.</title>
        <authorList>
            <person name="Li Y."/>
            <person name="Lin Y."/>
            <person name="Garvey C.J."/>
            <person name="Birch D."/>
            <person name="Corkery R.W."/>
            <person name="Loughlin P.C."/>
            <person name="Scheer H."/>
            <person name="Willows R.D."/>
            <person name="Chen M."/>
        </authorList>
    </citation>
    <scope>NUCLEOTIDE SEQUENCE [LARGE SCALE GENOMIC DNA]</scope>
    <source>
        <strain evidence="2 3">C2206</strain>
    </source>
</reference>
<dbReference type="Gene3D" id="3.30.460.10">
    <property type="entry name" value="Beta Polymerase, domain 2"/>
    <property type="match status" value="1"/>
</dbReference>
<dbReference type="PIRSF" id="PIRSF020217">
    <property type="entry name" value="UCP020217"/>
    <property type="match status" value="1"/>
</dbReference>
<keyword evidence="3" id="KW-1185">Reference proteome</keyword>
<dbReference type="CDD" id="cd05403">
    <property type="entry name" value="NT_KNTase_like"/>
    <property type="match status" value="1"/>
</dbReference>
<dbReference type="KEGG" id="hhg:XM38_020430"/>
<dbReference type="InterPro" id="IPR052930">
    <property type="entry name" value="TA_antitoxin_MntA"/>
</dbReference>
<dbReference type="EMBL" id="CP021983">
    <property type="protein sequence ID" value="ASC71093.1"/>
    <property type="molecule type" value="Genomic_DNA"/>
</dbReference>
<accession>A0A1Z3HLB2</accession>
<dbReference type="InterPro" id="IPR024700">
    <property type="entry name" value="UCP020217"/>
</dbReference>